<dbReference type="EMBL" id="FOOI01000019">
    <property type="protein sequence ID" value="SFH50047.1"/>
    <property type="molecule type" value="Genomic_DNA"/>
</dbReference>
<proteinExistence type="predicted"/>
<reference evidence="2 3" key="1">
    <citation type="submission" date="2016-10" db="EMBL/GenBank/DDBJ databases">
        <authorList>
            <person name="de Groot N.N."/>
        </authorList>
    </citation>
    <scope>NUCLEOTIDE SEQUENCE [LARGE SCALE GENOMIC DNA]</scope>
    <source>
        <strain evidence="2 3">CPCC 202808</strain>
    </source>
</reference>
<evidence type="ECO:0000313" key="3">
    <source>
        <dbReference type="Proteomes" id="UP000199052"/>
    </source>
</evidence>
<name>A0A1I3AJ02_9ACTN</name>
<sequence length="44" mass="4647">MTAAVAEVAASASKIVNQGGRSGIPTVQGRRHRFPADVRDVEKI</sequence>
<evidence type="ECO:0000313" key="1">
    <source>
        <dbReference type="EMBL" id="NYH82183.1"/>
    </source>
</evidence>
<evidence type="ECO:0000313" key="4">
    <source>
        <dbReference type="Proteomes" id="UP000533017"/>
    </source>
</evidence>
<dbReference type="RefSeq" id="WP_269086104.1">
    <property type="nucleotide sequence ID" value="NZ_FOOI01000019.1"/>
</dbReference>
<keyword evidence="4" id="KW-1185">Reference proteome</keyword>
<organism evidence="2 3">
    <name type="scientific">Actinopolymorpha cephalotaxi</name>
    <dbReference type="NCBI Taxonomy" id="504797"/>
    <lineage>
        <taxon>Bacteria</taxon>
        <taxon>Bacillati</taxon>
        <taxon>Actinomycetota</taxon>
        <taxon>Actinomycetes</taxon>
        <taxon>Propionibacteriales</taxon>
        <taxon>Actinopolymorphaceae</taxon>
        <taxon>Actinopolymorpha</taxon>
    </lineage>
</organism>
<dbReference type="AlphaFoldDB" id="A0A1I3AJ02"/>
<gene>
    <name evidence="1" type="ORF">FHR37_001034</name>
    <name evidence="2" type="ORF">SAMN05421678_11995</name>
</gene>
<accession>A0A1I3AJ02</accession>
<dbReference type="Proteomes" id="UP000533017">
    <property type="component" value="Unassembled WGS sequence"/>
</dbReference>
<reference evidence="1 4" key="2">
    <citation type="submission" date="2020-07" db="EMBL/GenBank/DDBJ databases">
        <title>Sequencing the genomes of 1000 actinobacteria strains.</title>
        <authorList>
            <person name="Klenk H.-P."/>
        </authorList>
    </citation>
    <scope>NUCLEOTIDE SEQUENCE [LARGE SCALE GENOMIC DNA]</scope>
    <source>
        <strain evidence="1 4">DSM 45117</strain>
    </source>
</reference>
<protein>
    <submittedName>
        <fullName evidence="2">Uncharacterized protein</fullName>
    </submittedName>
</protein>
<evidence type="ECO:0000313" key="2">
    <source>
        <dbReference type="EMBL" id="SFH50047.1"/>
    </source>
</evidence>
<dbReference type="EMBL" id="JACBZA010000001">
    <property type="protein sequence ID" value="NYH82183.1"/>
    <property type="molecule type" value="Genomic_DNA"/>
</dbReference>
<dbReference type="Proteomes" id="UP000199052">
    <property type="component" value="Unassembled WGS sequence"/>
</dbReference>